<dbReference type="Gene3D" id="3.40.50.2000">
    <property type="entry name" value="Glycogen Phosphorylase B"/>
    <property type="match status" value="2"/>
</dbReference>
<reference evidence="4" key="1">
    <citation type="submission" date="2023-07" db="EMBL/GenBank/DDBJ databases">
        <title>Identification of Pectobacterium versatile causing blackleg of potato from New York State with a whole genome sequencing approach.</title>
        <authorList>
            <person name="Ma X."/>
            <person name="Swingle B."/>
        </authorList>
    </citation>
    <scope>NUCLEOTIDE SEQUENCE [LARGE SCALE GENOMIC DNA]</scope>
    <source>
        <strain evidence="4">NY1588A</strain>
    </source>
</reference>
<proteinExistence type="predicted"/>
<evidence type="ECO:0000256" key="2">
    <source>
        <dbReference type="ARBA" id="ARBA00022679"/>
    </source>
</evidence>
<dbReference type="SUPFAM" id="SSF53756">
    <property type="entry name" value="UDP-Glycosyltransferase/glycogen phosphorylase"/>
    <property type="match status" value="1"/>
</dbReference>
<evidence type="ECO:0000313" key="3">
    <source>
        <dbReference type="EMBL" id="MBI0554699.1"/>
    </source>
</evidence>
<evidence type="ECO:0000256" key="1">
    <source>
        <dbReference type="ARBA" id="ARBA00022676"/>
    </source>
</evidence>
<dbReference type="PANTHER" id="PTHR30160:SF15">
    <property type="entry name" value="GLYCOSYLTRANSFERASE HI_0523-RELATED"/>
    <property type="match status" value="1"/>
</dbReference>
<dbReference type="InterPro" id="IPR051199">
    <property type="entry name" value="LPS_LOS_Heptosyltrfase"/>
</dbReference>
<sequence>MRTLTLQGCRKALCRSLFRLLADRYPPQKETPARPHIIVPRWDAKLGDAVVSSFFLREAARLNARLTVLTVAELMPLHKQFFGVEEVMVTSANPGAGELIRLARQLGPVDIVVHLVGRLQPVEILFFYLLRPSHIYSLDDGLRCVNHKLGSVAAGMNVVERYHQVLHDLGAETINSDYIIPLPTHLPTPDTAPQILFNPWASREDKSLSPTCAVMTLRAIATAFPTYRIGILYSPRTRIQAHKLENTVACANVSHVENITSLFDVTGYLCRAQVVISVDTAIVHLAVGLKKRLIAIYPGSPSEANPWLPPPSALTAVIYSPQTRSMATVVQKEMNNFSLPLLLDALRERVVPTSHRADHLSLQAKIIPGLGVATGTLTRQLPLIAQDFPEIADCYPGTLNLRLELPLELIHPDHRTPPLAWTPSGRTREVFDLLRVELEFSHLPTPVGAWLYVAHLSPHRATPTLHEVIAPKLVLGDVRQCRVHLPYSAVGLLADIPQANSSISNSLSASQ</sequence>
<dbReference type="InterPro" id="IPR002201">
    <property type="entry name" value="Glyco_trans_9"/>
</dbReference>
<keyword evidence="4" id="KW-1185">Reference proteome</keyword>
<keyword evidence="1" id="KW-0328">Glycosyltransferase</keyword>
<dbReference type="PANTHER" id="PTHR30160">
    <property type="entry name" value="TETRAACYLDISACCHARIDE 4'-KINASE-RELATED"/>
    <property type="match status" value="1"/>
</dbReference>
<accession>A0ABS0RYR9</accession>
<dbReference type="EMBL" id="WABS01000015">
    <property type="protein sequence ID" value="MBI0554699.1"/>
    <property type="molecule type" value="Genomic_DNA"/>
</dbReference>
<keyword evidence="2" id="KW-0808">Transferase</keyword>
<name>A0ABS0RYR9_PECPM</name>
<comment type="caution">
    <text evidence="3">The sequence shown here is derived from an EMBL/GenBank/DDBJ whole genome shotgun (WGS) entry which is preliminary data.</text>
</comment>
<evidence type="ECO:0000313" key="4">
    <source>
        <dbReference type="Proteomes" id="UP001194579"/>
    </source>
</evidence>
<organism evidence="3 4">
    <name type="scientific">Pectobacterium parmentieri</name>
    <dbReference type="NCBI Taxonomy" id="1905730"/>
    <lineage>
        <taxon>Bacteria</taxon>
        <taxon>Pseudomonadati</taxon>
        <taxon>Pseudomonadota</taxon>
        <taxon>Gammaproteobacteria</taxon>
        <taxon>Enterobacterales</taxon>
        <taxon>Pectobacteriaceae</taxon>
        <taxon>Pectobacterium</taxon>
    </lineage>
</organism>
<dbReference type="Pfam" id="PF01075">
    <property type="entry name" value="Glyco_transf_9"/>
    <property type="match status" value="1"/>
</dbReference>
<dbReference type="Proteomes" id="UP001194579">
    <property type="component" value="Unassembled WGS sequence"/>
</dbReference>
<gene>
    <name evidence="3" type="ORF">F6Q06_09395</name>
</gene>
<dbReference type="RefSeq" id="WP_198338579.1">
    <property type="nucleotide sequence ID" value="NZ_JBBBPJ010000040.1"/>
</dbReference>
<protein>
    <submittedName>
        <fullName evidence="3">Glycosyltransferase family 9 protein</fullName>
    </submittedName>
</protein>